<sequence length="345" mass="39037">MNVIPISATIKDALKTLNQLESGFTLFVKDSDDKIVGTLTDGDIRRGLINGYELIDLVDSIMNKKFEFLTRQTINSKKIYQLRNNKIFQVPLLNDEFKIIKILDLENIKGYISVDVLIMAGGEGTRLRPLTLEVPKPLLKVGDKPIIEHNIDRLMGYGVNNFCISTKYLAEKIETYFGNGEAKKINICYVLEDTPMGTIGALKLMNNASNDDVLVMNSDLLTNIDFEDFYNFFKNSDADMAVATTAYNVNVPYAVLELGKDNSITSLKEKPTYTYYSNAGIYLIKKEMIDLIPESTFFNATDLMELIIGKNLKLVNYPILGYWLDIGNHTDFAKAQEDIKHIQLY</sequence>
<evidence type="ECO:0000313" key="4">
    <source>
        <dbReference type="Proteomes" id="UP000762110"/>
    </source>
</evidence>
<reference evidence="3 4" key="1">
    <citation type="submission" date="2020-05" db="EMBL/GenBank/DDBJ databases">
        <title>Description of Pedobacter foliorum sp. nov.</title>
        <authorList>
            <person name="Qi S."/>
            <person name="Carlier A."/>
            <person name="Cnockaert M."/>
            <person name="Vandamme P."/>
        </authorList>
    </citation>
    <scope>NUCLEOTIDE SEQUENCE [LARGE SCALE GENOMIC DNA]</scope>
    <source>
        <strain evidence="3 4">LMG 31300</strain>
    </source>
</reference>
<name>A0ABX2DG69_9SPHI</name>
<organism evidence="3 4">
    <name type="scientific">Pedobacter boryungensis</name>
    <dbReference type="NCBI Taxonomy" id="869962"/>
    <lineage>
        <taxon>Bacteria</taxon>
        <taxon>Pseudomonadati</taxon>
        <taxon>Bacteroidota</taxon>
        <taxon>Sphingobacteriia</taxon>
        <taxon>Sphingobacteriales</taxon>
        <taxon>Sphingobacteriaceae</taxon>
        <taxon>Pedobacter</taxon>
    </lineage>
</organism>
<dbReference type="InterPro" id="IPR050486">
    <property type="entry name" value="Mannose-1P_guanyltransferase"/>
</dbReference>
<protein>
    <submittedName>
        <fullName evidence="3">NTP transferase domain-containing protein</fullName>
    </submittedName>
</protein>
<keyword evidence="1" id="KW-0129">CBS domain</keyword>
<dbReference type="InterPro" id="IPR029044">
    <property type="entry name" value="Nucleotide-diphossugar_trans"/>
</dbReference>
<dbReference type="Pfam" id="PF00571">
    <property type="entry name" value="CBS"/>
    <property type="match status" value="1"/>
</dbReference>
<dbReference type="Gene3D" id="3.90.550.10">
    <property type="entry name" value="Spore Coat Polysaccharide Biosynthesis Protein SpsA, Chain A"/>
    <property type="match status" value="1"/>
</dbReference>
<dbReference type="Gene3D" id="3.10.580.10">
    <property type="entry name" value="CBS-domain"/>
    <property type="match status" value="1"/>
</dbReference>
<evidence type="ECO:0000256" key="1">
    <source>
        <dbReference type="PROSITE-ProRule" id="PRU00703"/>
    </source>
</evidence>
<accession>A0ABX2DG69</accession>
<keyword evidence="4" id="KW-1185">Reference proteome</keyword>
<evidence type="ECO:0000313" key="3">
    <source>
        <dbReference type="EMBL" id="NQX32767.1"/>
    </source>
</evidence>
<evidence type="ECO:0000259" key="2">
    <source>
        <dbReference type="PROSITE" id="PS51371"/>
    </source>
</evidence>
<dbReference type="GO" id="GO:0016740">
    <property type="term" value="F:transferase activity"/>
    <property type="evidence" value="ECO:0007669"/>
    <property type="project" value="UniProtKB-KW"/>
</dbReference>
<dbReference type="SUPFAM" id="SSF53448">
    <property type="entry name" value="Nucleotide-diphospho-sugar transferases"/>
    <property type="match status" value="1"/>
</dbReference>
<dbReference type="PROSITE" id="PS51371">
    <property type="entry name" value="CBS"/>
    <property type="match status" value="1"/>
</dbReference>
<feature type="domain" description="CBS" evidence="2">
    <location>
        <begin position="1"/>
        <end position="57"/>
    </location>
</feature>
<dbReference type="CDD" id="cd06426">
    <property type="entry name" value="NTP_transferase_like_2"/>
    <property type="match status" value="1"/>
</dbReference>
<dbReference type="InterPro" id="IPR000644">
    <property type="entry name" value="CBS_dom"/>
</dbReference>
<proteinExistence type="predicted"/>
<dbReference type="InterPro" id="IPR046342">
    <property type="entry name" value="CBS_dom_sf"/>
</dbReference>
<dbReference type="EMBL" id="JABMKV010000003">
    <property type="protein sequence ID" value="NQX32767.1"/>
    <property type="molecule type" value="Genomic_DNA"/>
</dbReference>
<comment type="caution">
    <text evidence="3">The sequence shown here is derived from an EMBL/GenBank/DDBJ whole genome shotgun (WGS) entry which is preliminary data.</text>
</comment>
<dbReference type="PANTHER" id="PTHR22572">
    <property type="entry name" value="SUGAR-1-PHOSPHATE GUANYL TRANSFERASE"/>
    <property type="match status" value="1"/>
</dbReference>
<dbReference type="Pfam" id="PF00483">
    <property type="entry name" value="NTP_transferase"/>
    <property type="match status" value="1"/>
</dbReference>
<gene>
    <name evidence="3" type="ORF">HQN85_13580</name>
</gene>
<dbReference type="InterPro" id="IPR005835">
    <property type="entry name" value="NTP_transferase_dom"/>
</dbReference>
<dbReference type="SUPFAM" id="SSF54631">
    <property type="entry name" value="CBS-domain pair"/>
    <property type="match status" value="1"/>
</dbReference>
<keyword evidence="3" id="KW-0808">Transferase</keyword>
<dbReference type="Proteomes" id="UP000762110">
    <property type="component" value="Unassembled WGS sequence"/>
</dbReference>
<dbReference type="RefSeq" id="WP_173273130.1">
    <property type="nucleotide sequence ID" value="NZ_JABMKV010000003.1"/>
</dbReference>